<protein>
    <submittedName>
        <fullName evidence="1">Uncharacterized protein</fullName>
    </submittedName>
</protein>
<evidence type="ECO:0000313" key="2">
    <source>
        <dbReference type="Proteomes" id="UP000537989"/>
    </source>
</evidence>
<reference evidence="1 2" key="1">
    <citation type="submission" date="2020-02" db="EMBL/GenBank/DDBJ databases">
        <title>Identification and distribution of gene clusters putatively required for synthesis of sphingolipid metabolism inhibitors in phylogenetically diverse species of the filamentous fungus Fusarium.</title>
        <authorList>
            <person name="Kim H.-S."/>
            <person name="Busman M."/>
            <person name="Brown D.W."/>
            <person name="Divon H."/>
            <person name="Uhlig S."/>
            <person name="Proctor R.H."/>
        </authorList>
    </citation>
    <scope>NUCLEOTIDE SEQUENCE [LARGE SCALE GENOMIC DNA]</scope>
    <source>
        <strain evidence="1 2">NRRL 2903</strain>
    </source>
</reference>
<proteinExistence type="predicted"/>
<name>A0AAN6HI76_FUSAU</name>
<organism evidence="1 2">
    <name type="scientific">Fusarium austroamericanum</name>
    <dbReference type="NCBI Taxonomy" id="282268"/>
    <lineage>
        <taxon>Eukaryota</taxon>
        <taxon>Fungi</taxon>
        <taxon>Dikarya</taxon>
        <taxon>Ascomycota</taxon>
        <taxon>Pezizomycotina</taxon>
        <taxon>Sordariomycetes</taxon>
        <taxon>Hypocreomycetidae</taxon>
        <taxon>Hypocreales</taxon>
        <taxon>Nectriaceae</taxon>
        <taxon>Fusarium</taxon>
    </lineage>
</organism>
<evidence type="ECO:0000313" key="1">
    <source>
        <dbReference type="EMBL" id="KAF5243088.1"/>
    </source>
</evidence>
<gene>
    <name evidence="1" type="ORF">FAUST_3007</name>
</gene>
<dbReference type="Proteomes" id="UP000537989">
    <property type="component" value="Unassembled WGS sequence"/>
</dbReference>
<dbReference type="AlphaFoldDB" id="A0AAN6HI76"/>
<comment type="caution">
    <text evidence="1">The sequence shown here is derived from an EMBL/GenBank/DDBJ whole genome shotgun (WGS) entry which is preliminary data.</text>
</comment>
<sequence>MHFSAKHINRILNLRKKAGDPYHVLWTKMHRLAHPNATHTPAPYLPTFSQALAVARDPSEDFKKMLVLDFANHGNTTQEEATNTALTFLKYLPVFHDTLSRTGSRPAVHILAQTAIVDGHPSTPVFVADEGPLQLPTPAADDAHADENILDPDELSIDDCVFDETAHNRQEHMNFLDTAWDDYFAQHD</sequence>
<keyword evidence="2" id="KW-1185">Reference proteome</keyword>
<dbReference type="EMBL" id="JAAMOD010000065">
    <property type="protein sequence ID" value="KAF5243088.1"/>
    <property type="molecule type" value="Genomic_DNA"/>
</dbReference>
<accession>A0AAN6HI76</accession>